<dbReference type="AlphaFoldDB" id="A0AAF0PQK9"/>
<accession>A0AAF0PQK9</accession>
<evidence type="ECO:0000313" key="2">
    <source>
        <dbReference type="Proteomes" id="UP001234989"/>
    </source>
</evidence>
<reference evidence="1" key="1">
    <citation type="submission" date="2023-08" db="EMBL/GenBank/DDBJ databases">
        <title>A de novo genome assembly of Solanum verrucosum Schlechtendal, a Mexican diploid species geographically isolated from the other diploid A-genome species in potato relatives.</title>
        <authorList>
            <person name="Hosaka K."/>
        </authorList>
    </citation>
    <scope>NUCLEOTIDE SEQUENCE</scope>
    <source>
        <tissue evidence="1">Young leaves</tissue>
    </source>
</reference>
<keyword evidence="2" id="KW-1185">Reference proteome</keyword>
<evidence type="ECO:0000313" key="1">
    <source>
        <dbReference type="EMBL" id="WMV09283.1"/>
    </source>
</evidence>
<name>A0AAF0PQK9_SOLVR</name>
<proteinExistence type="predicted"/>
<dbReference type="EMBL" id="CP133612">
    <property type="protein sequence ID" value="WMV09283.1"/>
    <property type="molecule type" value="Genomic_DNA"/>
</dbReference>
<protein>
    <submittedName>
        <fullName evidence="1">Uncharacterized protein</fullName>
    </submittedName>
</protein>
<sequence length="202" mass="22129">MAKIINQKDLLMNHVMEGGYKSVNTVGATSGYAKLILKGKEKDGSMSPVDFVEVHGVPFMAKTDTEVTMTSSTDVQRIEVEYPKDEAERRKKALVDSFSMVDVVAMRADTAQLTPAVELTRPSAVMPAVPEIPLTTLIGDVITFDDDREIDTPVTYRKKLEALEDAMFKVIEDLEGDFVQVATKASLYDTSMIGSSGSQPTE</sequence>
<dbReference type="Proteomes" id="UP001234989">
    <property type="component" value="Chromosome 1"/>
</dbReference>
<gene>
    <name evidence="1" type="ORF">MTR67_002668</name>
</gene>
<organism evidence="1 2">
    <name type="scientific">Solanum verrucosum</name>
    <dbReference type="NCBI Taxonomy" id="315347"/>
    <lineage>
        <taxon>Eukaryota</taxon>
        <taxon>Viridiplantae</taxon>
        <taxon>Streptophyta</taxon>
        <taxon>Embryophyta</taxon>
        <taxon>Tracheophyta</taxon>
        <taxon>Spermatophyta</taxon>
        <taxon>Magnoliopsida</taxon>
        <taxon>eudicotyledons</taxon>
        <taxon>Gunneridae</taxon>
        <taxon>Pentapetalae</taxon>
        <taxon>asterids</taxon>
        <taxon>lamiids</taxon>
        <taxon>Solanales</taxon>
        <taxon>Solanaceae</taxon>
        <taxon>Solanoideae</taxon>
        <taxon>Solaneae</taxon>
        <taxon>Solanum</taxon>
    </lineage>
</organism>